<feature type="domain" description="AMP-activated protein kinase glycogen-binding" evidence="2">
    <location>
        <begin position="41"/>
        <end position="115"/>
    </location>
</feature>
<feature type="chain" id="PRO_5018015749" description="AMP-activated protein kinase glycogen-binding domain-containing protein" evidence="1">
    <location>
        <begin position="21"/>
        <end position="689"/>
    </location>
</feature>
<dbReference type="InterPro" id="IPR013783">
    <property type="entry name" value="Ig-like_fold"/>
</dbReference>
<protein>
    <recommendedName>
        <fullName evidence="2">AMP-activated protein kinase glycogen-binding domain-containing protein</fullName>
    </recommendedName>
</protein>
<accession>A0A3P3XKI7</accession>
<dbReference type="CDD" id="cd02859">
    <property type="entry name" value="E_set_AMPKbeta_like_N"/>
    <property type="match status" value="1"/>
</dbReference>
<feature type="signal peptide" evidence="1">
    <location>
        <begin position="1"/>
        <end position="20"/>
    </location>
</feature>
<sequence>MRKILSFIAAFLILGGIVFADVSVKEVGDGKVEVTFFFGSTKANQVVIAGDWTDWQNGAIPMTKVENGWEYKIVVPANTVMKYKFIADGTWIFDIKAPDKIDDGFGGFNGLVDVAELLAAKKGGTTTAAAAPASGGSKLRFQTWSMVGTQAKFDTTNNMEVQSAGVGVKSYFKISGNALPSMPIYAEIALAENDGFENLYKKGSLAFSDGLTNLLVDTIFDPIYYIDGQRKAATYLGHLKLGFDSDYVNFVTGYKYAKLPGHTNVSWITVDSEWEAGWNETGGFAVFSLGPALRKIGDWTVNATIGPNKTADRAGNQYGLFSYATLQNANHYFDFQYNGAFGTTYKTIFDEIYEADFIGGYAGKFDPVTIKANALYNLWGANVINDSYITAYNPSTSDVSGAKQGLGFLPNFAANTQVAYAGDYFGTTLGYRLRGFQANMMYVEQGADGHTHLVDQLGALNSQRVWLDVFAYPLDTLSVGLYGYVDLVLDKTAAKLPYNDKDNIQLYAKPSFELKLDRVFDIKTTLNGYVKLTYNTATADQFTRGTNTSQFLFGEGGLKLSMADVSKTVKGIDLYYGFDNNNANYLFNTLIGAVKLPSDLTLQGGAGLRTPNAGVAASSSPFGFFVGVAQKFKALQKPTAYAQFVYNMDPYNDFGSGPSSFNLNDFVTYNGVNNYVGTAAVRIGLHWDL</sequence>
<reference evidence="3" key="1">
    <citation type="submission" date="2017-02" db="EMBL/GenBank/DDBJ databases">
        <authorList>
            <person name="Regsiter A."/>
            <person name="William W."/>
        </authorList>
    </citation>
    <scope>NUCLEOTIDE SEQUENCE</scope>
    <source>
        <strain evidence="3">Bib</strain>
    </source>
</reference>
<organism evidence="3">
    <name type="scientific">uncultured spirochete</name>
    <dbReference type="NCBI Taxonomy" id="156406"/>
    <lineage>
        <taxon>Bacteria</taxon>
        <taxon>Pseudomonadati</taxon>
        <taxon>Spirochaetota</taxon>
        <taxon>Spirochaetia</taxon>
        <taxon>Spirochaetales</taxon>
        <taxon>environmental samples</taxon>
    </lineage>
</organism>
<dbReference type="SUPFAM" id="SSF81296">
    <property type="entry name" value="E set domains"/>
    <property type="match status" value="1"/>
</dbReference>
<keyword evidence="1" id="KW-0732">Signal</keyword>
<dbReference type="AlphaFoldDB" id="A0A3P3XKI7"/>
<dbReference type="EMBL" id="FWDM01000029">
    <property type="protein sequence ID" value="SLM14767.1"/>
    <property type="molecule type" value="Genomic_DNA"/>
</dbReference>
<gene>
    <name evidence="3" type="ORF">SPIROBIBN47_350066</name>
</gene>
<evidence type="ECO:0000256" key="1">
    <source>
        <dbReference type="SAM" id="SignalP"/>
    </source>
</evidence>
<evidence type="ECO:0000313" key="3">
    <source>
        <dbReference type="EMBL" id="SLM14767.1"/>
    </source>
</evidence>
<proteinExistence type="predicted"/>
<dbReference type="InterPro" id="IPR014756">
    <property type="entry name" value="Ig_E-set"/>
</dbReference>
<evidence type="ECO:0000259" key="2">
    <source>
        <dbReference type="Pfam" id="PF16561"/>
    </source>
</evidence>
<dbReference type="Pfam" id="PF16561">
    <property type="entry name" value="AMPK1_CBM"/>
    <property type="match status" value="1"/>
</dbReference>
<dbReference type="Gene3D" id="2.60.40.10">
    <property type="entry name" value="Immunoglobulins"/>
    <property type="match status" value="1"/>
</dbReference>
<name>A0A3P3XKI7_9SPIR</name>
<dbReference type="InterPro" id="IPR032640">
    <property type="entry name" value="AMPK1_CBM"/>
</dbReference>